<comment type="similarity">
    <text evidence="1 3">Belongs to the EXO70 family.</text>
</comment>
<organism evidence="5 6">
    <name type="scientific">Capsicum baccatum</name>
    <name type="common">Peruvian pepper</name>
    <dbReference type="NCBI Taxonomy" id="33114"/>
    <lineage>
        <taxon>Eukaryota</taxon>
        <taxon>Viridiplantae</taxon>
        <taxon>Streptophyta</taxon>
        <taxon>Embryophyta</taxon>
        <taxon>Tracheophyta</taxon>
        <taxon>Spermatophyta</taxon>
        <taxon>Magnoliopsida</taxon>
        <taxon>eudicotyledons</taxon>
        <taxon>Gunneridae</taxon>
        <taxon>Pentapetalae</taxon>
        <taxon>asterids</taxon>
        <taxon>lamiids</taxon>
        <taxon>Solanales</taxon>
        <taxon>Solanaceae</taxon>
        <taxon>Solanoideae</taxon>
        <taxon>Capsiceae</taxon>
        <taxon>Capsicum</taxon>
    </lineage>
</organism>
<dbReference type="Pfam" id="PF03081">
    <property type="entry name" value="Exo70_C"/>
    <property type="match status" value="1"/>
</dbReference>
<accession>A0A2G2UUR2</accession>
<dbReference type="InterPro" id="IPR004140">
    <property type="entry name" value="Exo70"/>
</dbReference>
<evidence type="ECO:0000256" key="2">
    <source>
        <dbReference type="ARBA" id="ARBA00022448"/>
    </source>
</evidence>
<comment type="function">
    <text evidence="3">Component of the exocyst complex.</text>
</comment>
<evidence type="ECO:0000259" key="4">
    <source>
        <dbReference type="Pfam" id="PF03081"/>
    </source>
</evidence>
<dbReference type="InterPro" id="IPR046364">
    <property type="entry name" value="Exo70_C"/>
</dbReference>
<feature type="domain" description="Exocyst complex subunit Exo70 C-terminal" evidence="4">
    <location>
        <begin position="12"/>
        <end position="101"/>
    </location>
</feature>
<keyword evidence="6" id="KW-1185">Reference proteome</keyword>
<reference evidence="6" key="2">
    <citation type="journal article" date="2017" name="J. Anim. Genet.">
        <title>Multiple reference genome sequences of hot pepper reveal the massive evolution of plant disease resistance genes by retroduplication.</title>
        <authorList>
            <person name="Kim S."/>
            <person name="Park J."/>
            <person name="Yeom S.-I."/>
            <person name="Kim Y.-M."/>
            <person name="Seo E."/>
            <person name="Kim K.-T."/>
            <person name="Kim M.-S."/>
            <person name="Lee J.M."/>
            <person name="Cheong K."/>
            <person name="Shin H.-S."/>
            <person name="Kim S.-B."/>
            <person name="Han K."/>
            <person name="Lee J."/>
            <person name="Park M."/>
            <person name="Lee H.-A."/>
            <person name="Lee H.-Y."/>
            <person name="Lee Y."/>
            <person name="Oh S."/>
            <person name="Lee J.H."/>
            <person name="Choi E."/>
            <person name="Choi E."/>
            <person name="Lee S.E."/>
            <person name="Jeon J."/>
            <person name="Kim H."/>
            <person name="Choi G."/>
            <person name="Song H."/>
            <person name="Lee J."/>
            <person name="Lee S.-C."/>
            <person name="Kwon J.-K."/>
            <person name="Lee H.-Y."/>
            <person name="Koo N."/>
            <person name="Hong Y."/>
            <person name="Kim R.W."/>
            <person name="Kang W.-H."/>
            <person name="Huh J.H."/>
            <person name="Kang B.-C."/>
            <person name="Yang T.-J."/>
            <person name="Lee Y.-H."/>
            <person name="Bennetzen J.L."/>
            <person name="Choi D."/>
        </authorList>
    </citation>
    <scope>NUCLEOTIDE SEQUENCE [LARGE SCALE GENOMIC DNA]</scope>
    <source>
        <strain evidence="6">cv. PBC81</strain>
    </source>
</reference>
<keyword evidence="3" id="KW-0653">Protein transport</keyword>
<evidence type="ECO:0000313" key="5">
    <source>
        <dbReference type="EMBL" id="PHT24462.1"/>
    </source>
</evidence>
<dbReference type="Proteomes" id="UP000224567">
    <property type="component" value="Unassembled WGS sequence"/>
</dbReference>
<evidence type="ECO:0000313" key="6">
    <source>
        <dbReference type="Proteomes" id="UP000224567"/>
    </source>
</evidence>
<dbReference type="GO" id="GO:0005546">
    <property type="term" value="F:phosphatidylinositol-4,5-bisphosphate binding"/>
    <property type="evidence" value="ECO:0007669"/>
    <property type="project" value="InterPro"/>
</dbReference>
<keyword evidence="2 3" id="KW-0813">Transport</keyword>
<name>A0A2G2UUR2_CAPBA</name>
<comment type="caution">
    <text evidence="5">The sequence shown here is derived from an EMBL/GenBank/DDBJ whole genome shotgun (WGS) entry which is preliminary data.</text>
</comment>
<dbReference type="GO" id="GO:0015031">
    <property type="term" value="P:protein transport"/>
    <property type="evidence" value="ECO:0007669"/>
    <property type="project" value="UniProtKB-KW"/>
</dbReference>
<sequence>MEWSSLNSKIRRWIRAMKIFVRIYLVSEKWLSDQIFSELEAVSSVCFAEASKASILQLLNFGEAIAIGPHQPEKLIRILDMYEVLADLIPDIDAMYSDEAAYQSTLFLVAEYTILRGMS</sequence>
<gene>
    <name evidence="5" type="ORF">CQW23_35810</name>
</gene>
<dbReference type="Gene3D" id="1.20.1280.170">
    <property type="entry name" value="Exocyst complex component Exo70"/>
    <property type="match status" value="1"/>
</dbReference>
<evidence type="ECO:0000256" key="3">
    <source>
        <dbReference type="RuleBase" id="RU365026"/>
    </source>
</evidence>
<dbReference type="GO" id="GO:0006887">
    <property type="term" value="P:exocytosis"/>
    <property type="evidence" value="ECO:0007669"/>
    <property type="project" value="UniProtKB-KW"/>
</dbReference>
<dbReference type="PANTHER" id="PTHR12542">
    <property type="entry name" value="EXOCYST COMPLEX PROTEIN EXO70"/>
    <property type="match status" value="1"/>
</dbReference>
<reference evidence="5 6" key="1">
    <citation type="journal article" date="2017" name="Genome Biol.">
        <title>New reference genome sequences of hot pepper reveal the massive evolution of plant disease-resistance genes by retroduplication.</title>
        <authorList>
            <person name="Kim S."/>
            <person name="Park J."/>
            <person name="Yeom S.I."/>
            <person name="Kim Y.M."/>
            <person name="Seo E."/>
            <person name="Kim K.T."/>
            <person name="Kim M.S."/>
            <person name="Lee J.M."/>
            <person name="Cheong K."/>
            <person name="Shin H.S."/>
            <person name="Kim S.B."/>
            <person name="Han K."/>
            <person name="Lee J."/>
            <person name="Park M."/>
            <person name="Lee H.A."/>
            <person name="Lee H.Y."/>
            <person name="Lee Y."/>
            <person name="Oh S."/>
            <person name="Lee J.H."/>
            <person name="Choi E."/>
            <person name="Choi E."/>
            <person name="Lee S.E."/>
            <person name="Jeon J."/>
            <person name="Kim H."/>
            <person name="Choi G."/>
            <person name="Song H."/>
            <person name="Lee J."/>
            <person name="Lee S.C."/>
            <person name="Kwon J.K."/>
            <person name="Lee H.Y."/>
            <person name="Koo N."/>
            <person name="Hong Y."/>
            <person name="Kim R.W."/>
            <person name="Kang W.H."/>
            <person name="Huh J.H."/>
            <person name="Kang B.C."/>
            <person name="Yang T.J."/>
            <person name="Lee Y.H."/>
            <person name="Bennetzen J.L."/>
            <person name="Choi D."/>
        </authorList>
    </citation>
    <scope>NUCLEOTIDE SEQUENCE [LARGE SCALE GENOMIC DNA]</scope>
    <source>
        <strain evidence="6">cv. PBC81</strain>
    </source>
</reference>
<protein>
    <recommendedName>
        <fullName evidence="3">Exocyst subunit Exo70 family protein</fullName>
    </recommendedName>
</protein>
<dbReference type="STRING" id="33114.A0A2G2UUR2"/>
<evidence type="ECO:0000256" key="1">
    <source>
        <dbReference type="ARBA" id="ARBA00006756"/>
    </source>
</evidence>
<proteinExistence type="inferred from homology"/>
<dbReference type="InterPro" id="IPR016159">
    <property type="entry name" value="Cullin_repeat-like_dom_sf"/>
</dbReference>
<dbReference type="PANTHER" id="PTHR12542:SF49">
    <property type="entry name" value="EXOCYST SUBUNIT EXO70 FAMILY PROTEIN"/>
    <property type="match status" value="1"/>
</dbReference>
<dbReference type="EMBL" id="MLFT02017254">
    <property type="protein sequence ID" value="PHT24462.1"/>
    <property type="molecule type" value="Genomic_DNA"/>
</dbReference>
<dbReference type="GO" id="GO:0000145">
    <property type="term" value="C:exocyst"/>
    <property type="evidence" value="ECO:0007669"/>
    <property type="project" value="InterPro"/>
</dbReference>
<dbReference type="OrthoDB" id="1737110at2759"/>
<keyword evidence="3" id="KW-0268">Exocytosis</keyword>
<dbReference type="SUPFAM" id="SSF74788">
    <property type="entry name" value="Cullin repeat-like"/>
    <property type="match status" value="1"/>
</dbReference>
<dbReference type="AlphaFoldDB" id="A0A2G2UUR2"/>